<evidence type="ECO:0000256" key="1">
    <source>
        <dbReference type="SAM" id="MobiDB-lite"/>
    </source>
</evidence>
<dbReference type="AlphaFoldDB" id="A0A1E3NY94"/>
<dbReference type="EMBL" id="KV454212">
    <property type="protein sequence ID" value="ODQ58179.1"/>
    <property type="molecule type" value="Genomic_DNA"/>
</dbReference>
<evidence type="ECO:0000313" key="2">
    <source>
        <dbReference type="EMBL" id="ODQ58179.1"/>
    </source>
</evidence>
<reference evidence="2 3" key="1">
    <citation type="journal article" date="2016" name="Proc. Natl. Acad. Sci. U.S.A.">
        <title>Comparative genomics of biotechnologically important yeasts.</title>
        <authorList>
            <person name="Riley R."/>
            <person name="Haridas S."/>
            <person name="Wolfe K.H."/>
            <person name="Lopes M.R."/>
            <person name="Hittinger C.T."/>
            <person name="Goeker M."/>
            <person name="Salamov A.A."/>
            <person name="Wisecaver J.H."/>
            <person name="Long T.M."/>
            <person name="Calvey C.H."/>
            <person name="Aerts A.L."/>
            <person name="Barry K.W."/>
            <person name="Choi C."/>
            <person name="Clum A."/>
            <person name="Coughlan A.Y."/>
            <person name="Deshpande S."/>
            <person name="Douglass A.P."/>
            <person name="Hanson S.J."/>
            <person name="Klenk H.-P."/>
            <person name="LaButti K.M."/>
            <person name="Lapidus A."/>
            <person name="Lindquist E.A."/>
            <person name="Lipzen A.M."/>
            <person name="Meier-Kolthoff J.P."/>
            <person name="Ohm R.A."/>
            <person name="Otillar R.P."/>
            <person name="Pangilinan J.L."/>
            <person name="Peng Y."/>
            <person name="Rokas A."/>
            <person name="Rosa C.A."/>
            <person name="Scheuner C."/>
            <person name="Sibirny A.A."/>
            <person name="Slot J.C."/>
            <person name="Stielow J.B."/>
            <person name="Sun H."/>
            <person name="Kurtzman C.P."/>
            <person name="Blackwell M."/>
            <person name="Grigoriev I.V."/>
            <person name="Jeffries T.W."/>
        </authorList>
    </citation>
    <scope>NUCLEOTIDE SEQUENCE [LARGE SCALE GENOMIC DNA]</scope>
    <source>
        <strain evidence="3">ATCC 58044 / CBS 1984 / NCYC 433 / NRRL Y-366-8</strain>
    </source>
</reference>
<name>A0A1E3NY94_WICAA</name>
<organism evidence="2 3">
    <name type="scientific">Wickerhamomyces anomalus (strain ATCC 58044 / CBS 1984 / NCYC 433 / NRRL Y-366-8)</name>
    <name type="common">Yeast</name>
    <name type="synonym">Hansenula anomala</name>
    <dbReference type="NCBI Taxonomy" id="683960"/>
    <lineage>
        <taxon>Eukaryota</taxon>
        <taxon>Fungi</taxon>
        <taxon>Dikarya</taxon>
        <taxon>Ascomycota</taxon>
        <taxon>Saccharomycotina</taxon>
        <taxon>Saccharomycetes</taxon>
        <taxon>Phaffomycetales</taxon>
        <taxon>Wickerhamomycetaceae</taxon>
        <taxon>Wickerhamomyces</taxon>
    </lineage>
</organism>
<protein>
    <submittedName>
        <fullName evidence="2">Uncharacterized protein</fullName>
    </submittedName>
</protein>
<proteinExistence type="predicted"/>
<gene>
    <name evidence="2" type="ORF">WICANDRAFT_95594</name>
</gene>
<evidence type="ECO:0000313" key="3">
    <source>
        <dbReference type="Proteomes" id="UP000094112"/>
    </source>
</evidence>
<feature type="compositionally biased region" description="Basic and acidic residues" evidence="1">
    <location>
        <begin position="42"/>
        <end position="54"/>
    </location>
</feature>
<keyword evidence="3" id="KW-1185">Reference proteome</keyword>
<dbReference type="GeneID" id="30203746"/>
<dbReference type="RefSeq" id="XP_019037386.1">
    <property type="nucleotide sequence ID" value="XM_019186500.1"/>
</dbReference>
<sequence length="262" mass="30446">MLSSRVPFALKALPLLNCRQNNLRLIKNHVFNQTRGLKFKVKRPEKPNVKPERPSKKKNTTKKEPTNDKNKANASQRKMMDAILKSSPKIEKEVKPRNTLEQSAPKTVMRPPKPNKDYISFADRLTPAVIQTSLGVTDEVFSKLIRRINFDGPCDSVILKLIYERVFYLELIEQYLASFPKGTDLNKVLQEKILTQNLKQSRDFIYTLRELKVEKYPEYFYTSSREVMSLKDLKSAKNITWMDRLKSHGMKALGMKSVFNHL</sequence>
<feature type="region of interest" description="Disordered" evidence="1">
    <location>
        <begin position="92"/>
        <end position="114"/>
    </location>
</feature>
<dbReference type="Proteomes" id="UP000094112">
    <property type="component" value="Unassembled WGS sequence"/>
</dbReference>
<feature type="compositionally biased region" description="Basic and acidic residues" evidence="1">
    <location>
        <begin position="61"/>
        <end position="71"/>
    </location>
</feature>
<feature type="region of interest" description="Disordered" evidence="1">
    <location>
        <begin position="37"/>
        <end position="76"/>
    </location>
</feature>
<accession>A0A1E3NY94</accession>